<dbReference type="InterPro" id="IPR012337">
    <property type="entry name" value="RNaseH-like_sf"/>
</dbReference>
<dbReference type="InterPro" id="IPR036085">
    <property type="entry name" value="PAZ_dom_sf"/>
</dbReference>
<reference evidence="3" key="1">
    <citation type="submission" date="2021-12" db="EMBL/GenBank/DDBJ databases">
        <title>Convergent genome expansion in fungi linked to evolution of root-endophyte symbiosis.</title>
        <authorList>
            <consortium name="DOE Joint Genome Institute"/>
            <person name="Ke Y.-H."/>
            <person name="Bonito G."/>
            <person name="Liao H.-L."/>
            <person name="Looney B."/>
            <person name="Rojas-Flechas A."/>
            <person name="Nash J."/>
            <person name="Hameed K."/>
            <person name="Schadt C."/>
            <person name="Martin F."/>
            <person name="Crous P.W."/>
            <person name="Miettinen O."/>
            <person name="Magnuson J.K."/>
            <person name="Labbe J."/>
            <person name="Jacobson D."/>
            <person name="Doktycz M.J."/>
            <person name="Veneault-Fourrey C."/>
            <person name="Kuo A."/>
            <person name="Mondo S."/>
            <person name="Calhoun S."/>
            <person name="Riley R."/>
            <person name="Ohm R."/>
            <person name="LaButti K."/>
            <person name="Andreopoulos B."/>
            <person name="Pangilinan J."/>
            <person name="Nolan M."/>
            <person name="Tritt A."/>
            <person name="Clum A."/>
            <person name="Lipzen A."/>
            <person name="Daum C."/>
            <person name="Barry K."/>
            <person name="Grigoriev I.V."/>
            <person name="Vilgalys R."/>
        </authorList>
    </citation>
    <scope>NUCLEOTIDE SEQUENCE</scope>
    <source>
        <strain evidence="3">PMI_201</strain>
    </source>
</reference>
<dbReference type="GeneID" id="70247372"/>
<dbReference type="PROSITE" id="PS50822">
    <property type="entry name" value="PIWI"/>
    <property type="match status" value="1"/>
</dbReference>
<proteinExistence type="predicted"/>
<dbReference type="Gene3D" id="3.40.50.2300">
    <property type="match status" value="1"/>
</dbReference>
<feature type="region of interest" description="Disordered" evidence="1">
    <location>
        <begin position="483"/>
        <end position="506"/>
    </location>
</feature>
<dbReference type="SUPFAM" id="SSF101690">
    <property type="entry name" value="PAZ domain"/>
    <property type="match status" value="1"/>
</dbReference>
<dbReference type="CDD" id="cd02846">
    <property type="entry name" value="PAZ_argonaute_like"/>
    <property type="match status" value="1"/>
</dbReference>
<dbReference type="Gene3D" id="3.30.420.10">
    <property type="entry name" value="Ribonuclease H-like superfamily/Ribonuclease H"/>
    <property type="match status" value="1"/>
</dbReference>
<dbReference type="InterPro" id="IPR003165">
    <property type="entry name" value="Piwi"/>
</dbReference>
<organism evidence="3 4">
    <name type="scientific">Talaromyces proteolyticus</name>
    <dbReference type="NCBI Taxonomy" id="1131652"/>
    <lineage>
        <taxon>Eukaryota</taxon>
        <taxon>Fungi</taxon>
        <taxon>Dikarya</taxon>
        <taxon>Ascomycota</taxon>
        <taxon>Pezizomycotina</taxon>
        <taxon>Eurotiomycetes</taxon>
        <taxon>Eurotiomycetidae</taxon>
        <taxon>Eurotiales</taxon>
        <taxon>Trichocomaceae</taxon>
        <taxon>Talaromyces</taxon>
        <taxon>Talaromyces sect. Bacilispori</taxon>
    </lineage>
</organism>
<feature type="compositionally biased region" description="Basic and acidic residues" evidence="1">
    <location>
        <begin position="44"/>
        <end position="99"/>
    </location>
</feature>
<dbReference type="EMBL" id="JAJTJA010000011">
    <property type="protein sequence ID" value="KAH8692202.1"/>
    <property type="molecule type" value="Genomic_DNA"/>
</dbReference>
<dbReference type="SUPFAM" id="SSF53098">
    <property type="entry name" value="Ribonuclease H-like"/>
    <property type="match status" value="1"/>
</dbReference>
<dbReference type="InterPro" id="IPR045246">
    <property type="entry name" value="Piwi_ago-like"/>
</dbReference>
<dbReference type="SMART" id="SM00950">
    <property type="entry name" value="Piwi"/>
    <property type="match status" value="1"/>
</dbReference>
<protein>
    <submittedName>
        <fullName evidence="3">Ribonuclease H-like domain-containing protein</fullName>
    </submittedName>
</protein>
<feature type="compositionally biased region" description="Gly residues" evidence="1">
    <location>
        <begin position="1"/>
        <end position="17"/>
    </location>
</feature>
<dbReference type="Pfam" id="PF02170">
    <property type="entry name" value="PAZ"/>
    <property type="match status" value="1"/>
</dbReference>
<dbReference type="InterPro" id="IPR003100">
    <property type="entry name" value="PAZ_dom"/>
</dbReference>
<evidence type="ECO:0000256" key="1">
    <source>
        <dbReference type="SAM" id="MobiDB-lite"/>
    </source>
</evidence>
<feature type="domain" description="Piwi" evidence="2">
    <location>
        <begin position="735"/>
        <end position="1050"/>
    </location>
</feature>
<dbReference type="InterPro" id="IPR036397">
    <property type="entry name" value="RNaseH_sf"/>
</dbReference>
<evidence type="ECO:0000259" key="2">
    <source>
        <dbReference type="PROSITE" id="PS50822"/>
    </source>
</evidence>
<dbReference type="InterPro" id="IPR032474">
    <property type="entry name" value="Argonaute_N"/>
</dbReference>
<feature type="region of interest" description="Disordered" evidence="1">
    <location>
        <begin position="431"/>
        <end position="465"/>
    </location>
</feature>
<accession>A0AAD4PWP8</accession>
<dbReference type="Pfam" id="PF16486">
    <property type="entry name" value="ArgoN"/>
    <property type="match status" value="1"/>
</dbReference>
<dbReference type="RefSeq" id="XP_046068199.1">
    <property type="nucleotide sequence ID" value="XM_046217085.1"/>
</dbReference>
<dbReference type="Pfam" id="PF02171">
    <property type="entry name" value="Piwi"/>
    <property type="match status" value="1"/>
</dbReference>
<dbReference type="GO" id="GO:0003723">
    <property type="term" value="F:RNA binding"/>
    <property type="evidence" value="ECO:0007669"/>
    <property type="project" value="InterPro"/>
</dbReference>
<feature type="region of interest" description="Disordered" evidence="1">
    <location>
        <begin position="1"/>
        <end position="125"/>
    </location>
</feature>
<evidence type="ECO:0000313" key="4">
    <source>
        <dbReference type="Proteomes" id="UP001201262"/>
    </source>
</evidence>
<dbReference type="CDD" id="cd04657">
    <property type="entry name" value="Piwi_ago-like"/>
    <property type="match status" value="1"/>
</dbReference>
<feature type="region of interest" description="Disordered" evidence="1">
    <location>
        <begin position="138"/>
        <end position="173"/>
    </location>
</feature>
<keyword evidence="4" id="KW-1185">Reference proteome</keyword>
<dbReference type="InterPro" id="IPR014811">
    <property type="entry name" value="ArgoL1"/>
</dbReference>
<evidence type="ECO:0000313" key="3">
    <source>
        <dbReference type="EMBL" id="KAH8692202.1"/>
    </source>
</evidence>
<dbReference type="Gene3D" id="2.170.260.10">
    <property type="entry name" value="paz domain"/>
    <property type="match status" value="1"/>
</dbReference>
<comment type="caution">
    <text evidence="3">The sequence shown here is derived from an EMBL/GenBank/DDBJ whole genome shotgun (WGS) entry which is preliminary data.</text>
</comment>
<dbReference type="Proteomes" id="UP001201262">
    <property type="component" value="Unassembled WGS sequence"/>
</dbReference>
<dbReference type="PANTHER" id="PTHR22891">
    <property type="entry name" value="EUKARYOTIC TRANSLATION INITIATION FACTOR 2C"/>
    <property type="match status" value="1"/>
</dbReference>
<sequence length="1095" mass="119777">MSSRGSRGGPPRGGGGGDRGRGRGQSQDHPFRDSSRGRGGGGGDRGDRGGGRGEFRGGRGDRGGGRGDFRGGRGDRGGGRGDFRGGRGDFRGARGDFRGGRGRGGGRTPARVYEAEGGAPPVSQAVTNLEDKIANNIIEAKQKPSGGTKKVAASKQKSDKPEPGDKTIEFPERPGYGTVGEQIKLYTNYMELACNWGNQALYRYEVSVTDARGQEEKSKKKKQIIRLLLEQHFGPQKLDIASDFKSTLISREALTTVENEELKEIDSTGTLFPVRYKAEEDDEYRDNPLVYAVTVKYTGSLFLKELVDYIGSSVATEYLKEKAELIQALNIIVGHNPKSRLDVATVGGNKHFSLLPSSEEFFNLGGGLQVVRGFLTSVRAATSRLLINVQVKNIACYQAGELSRVIESTHMSGRNLERFLKTIRIQLNHLQSRSSSGRASKPRVKSVNGFAMPQDGPNLENPPRVKGYAAGPYDVEFWREGKEPAKAPSGDSKSKKGKKKPTDGPPTAGAYISVAKYFKEVYGLDVDRKWPVINVGSRQNPSYVPVDVCAVTAGQPANKKLTPDQTASMIKFAVRSPGENAESIVKQGTQLLGFGPRPNDTLARFGLLPNSSLITVTGHILKAPSISYKTAKGDGSNVIPKGASWNMINIKFHNSKSLGRWSYLVVDAAVCQRFWNSPSALAQSIRDFTSKLKEVGITNVEMPTAPQSLYFEGQRFDETTLRECLSSLATKNLNFLLVILPRRDTEIYNAIKFNCDVRFGIRHACVVAEKFAKDNNHQYNANEALKINLKLGGTNQLLGNNQLGIIDEGNTMLVGIDVTHPSPGSVDRAPSIAAMVASVDKFLGQFPAELRVQRGKQEKVDALDSLLASRLTLWRNNNGKLPNNIIVYRDGVSEGQYEMVVTEELPQLRKACDKMYTTALKPRISVVIVGKRHNTRFYVTNPDQADEKSKNPPNGTVVDRGITEARNFDFFLQSHKALQGTARPAHYFTVYDEIFHAQNPKYPCRNTADVLHDLTHRLCYTFGRATKAVSICPPAYYADLVCERARCYLSDIFDAPTPAASEAPGPASSDAGSAPLPGADRVVIHPNIKNTMFYI</sequence>
<dbReference type="SMART" id="SM01163">
    <property type="entry name" value="DUF1785"/>
    <property type="match status" value="1"/>
</dbReference>
<feature type="compositionally biased region" description="Basic and acidic residues" evidence="1">
    <location>
        <begin position="156"/>
        <end position="172"/>
    </location>
</feature>
<name>A0AAD4PWP8_9EURO</name>
<dbReference type="Pfam" id="PF08699">
    <property type="entry name" value="ArgoL1"/>
    <property type="match status" value="1"/>
</dbReference>
<gene>
    <name evidence="3" type="ORF">BGW36DRAFT_387179</name>
</gene>
<dbReference type="AlphaFoldDB" id="A0AAD4PWP8"/>